<comment type="caution">
    <text evidence="1">The sequence shown here is derived from an EMBL/GenBank/DDBJ whole genome shotgun (WGS) entry which is preliminary data.</text>
</comment>
<name>A0A2G8SA47_9APHY</name>
<keyword evidence="2" id="KW-1185">Reference proteome</keyword>
<proteinExistence type="predicted"/>
<reference evidence="1 2" key="1">
    <citation type="journal article" date="2015" name="Sci. Rep.">
        <title>Chromosome-level genome map provides insights into diverse defense mechanisms in the medicinal fungus Ganoderma sinense.</title>
        <authorList>
            <person name="Zhu Y."/>
            <person name="Xu J."/>
            <person name="Sun C."/>
            <person name="Zhou S."/>
            <person name="Xu H."/>
            <person name="Nelson D.R."/>
            <person name="Qian J."/>
            <person name="Song J."/>
            <person name="Luo H."/>
            <person name="Xiang L."/>
            <person name="Li Y."/>
            <person name="Xu Z."/>
            <person name="Ji A."/>
            <person name="Wang L."/>
            <person name="Lu S."/>
            <person name="Hayward A."/>
            <person name="Sun W."/>
            <person name="Li X."/>
            <person name="Schwartz D.C."/>
            <person name="Wang Y."/>
            <person name="Chen S."/>
        </authorList>
    </citation>
    <scope>NUCLEOTIDE SEQUENCE [LARGE SCALE GENOMIC DNA]</scope>
    <source>
        <strain evidence="1 2">ZZ0214-1</strain>
    </source>
</reference>
<accession>A0A2G8SA47</accession>
<dbReference type="OrthoDB" id="2756976at2759"/>
<gene>
    <name evidence="1" type="ORF">GSI_07326</name>
</gene>
<evidence type="ECO:0000313" key="2">
    <source>
        <dbReference type="Proteomes" id="UP000230002"/>
    </source>
</evidence>
<dbReference type="EMBL" id="AYKW01000014">
    <property type="protein sequence ID" value="PIL30624.1"/>
    <property type="molecule type" value="Genomic_DNA"/>
</dbReference>
<protein>
    <submittedName>
        <fullName evidence="1">Uncharacterized protein</fullName>
    </submittedName>
</protein>
<dbReference type="AlphaFoldDB" id="A0A2G8SA47"/>
<evidence type="ECO:0000313" key="1">
    <source>
        <dbReference type="EMBL" id="PIL30624.1"/>
    </source>
</evidence>
<sequence>MREWAELHKYALTVLAHAFLRRTGGGVDANLRLGRVVVFHLSTERPANAPPDDNPGVKFTLCNTTLIDAEQAPWFRDHPQLADADFGEPGFCGDAVDMKPAGFLPIVCLAEGSKFVAASYFPMYRAVRHPDDAPREAETVAAFRDITRLFITFINSGVVFRLPSSGHPAPPVAGNMVRMRKGWKWQEIRTTWAVILMGIMMHSEGILVFETTIPVTELWTRFWRW</sequence>
<dbReference type="Proteomes" id="UP000230002">
    <property type="component" value="Unassembled WGS sequence"/>
</dbReference>
<organism evidence="1 2">
    <name type="scientific">Ganoderma sinense ZZ0214-1</name>
    <dbReference type="NCBI Taxonomy" id="1077348"/>
    <lineage>
        <taxon>Eukaryota</taxon>
        <taxon>Fungi</taxon>
        <taxon>Dikarya</taxon>
        <taxon>Basidiomycota</taxon>
        <taxon>Agaricomycotina</taxon>
        <taxon>Agaricomycetes</taxon>
        <taxon>Polyporales</taxon>
        <taxon>Polyporaceae</taxon>
        <taxon>Ganoderma</taxon>
    </lineage>
</organism>